<accession>K1WS55</accession>
<proteinExistence type="predicted"/>
<dbReference type="EMBL" id="JH921429">
    <property type="protein sequence ID" value="EKD20470.1"/>
    <property type="molecule type" value="Genomic_DNA"/>
</dbReference>
<reference evidence="1 2" key="1">
    <citation type="journal article" date="2012" name="BMC Genomics">
        <title>Sequencing the genome of Marssonina brunnea reveals fungus-poplar co-evolution.</title>
        <authorList>
            <person name="Zhu S."/>
            <person name="Cao Y.-Z."/>
            <person name="Jiang C."/>
            <person name="Tan B.-Y."/>
            <person name="Wang Z."/>
            <person name="Feng S."/>
            <person name="Zhang L."/>
            <person name="Su X.-H."/>
            <person name="Brejova B."/>
            <person name="Vinar T."/>
            <person name="Xu M."/>
            <person name="Wang M.-X."/>
            <person name="Zhang S.-G."/>
            <person name="Huang M.-R."/>
            <person name="Wu R."/>
            <person name="Zhou Y."/>
        </authorList>
    </citation>
    <scope>NUCLEOTIDE SEQUENCE [LARGE SCALE GENOMIC DNA]</scope>
    <source>
        <strain evidence="1 2">MB_m1</strain>
    </source>
</reference>
<dbReference type="InParanoid" id="K1WS55"/>
<dbReference type="AlphaFoldDB" id="K1WS55"/>
<keyword evidence="2" id="KW-1185">Reference proteome</keyword>
<dbReference type="KEGG" id="mbe:MBM_01152"/>
<evidence type="ECO:0000313" key="2">
    <source>
        <dbReference type="Proteomes" id="UP000006753"/>
    </source>
</evidence>
<sequence length="89" mass="10138">MPGWLRTLGRSGFTARTMEESGPDMYVRSCEVLALEMAWRVERALGILSPEQLTEDATVRKVPQHASASKRERERESLDWYVGKAKKQA</sequence>
<dbReference type="HOGENOM" id="CLU_2455188_0_0_1"/>
<dbReference type="Proteomes" id="UP000006753">
    <property type="component" value="Unassembled WGS sequence"/>
</dbReference>
<evidence type="ECO:0000313" key="1">
    <source>
        <dbReference type="EMBL" id="EKD20470.1"/>
    </source>
</evidence>
<organism evidence="1 2">
    <name type="scientific">Marssonina brunnea f. sp. multigermtubi (strain MB_m1)</name>
    <name type="common">Marssonina leaf spot fungus</name>
    <dbReference type="NCBI Taxonomy" id="1072389"/>
    <lineage>
        <taxon>Eukaryota</taxon>
        <taxon>Fungi</taxon>
        <taxon>Dikarya</taxon>
        <taxon>Ascomycota</taxon>
        <taxon>Pezizomycotina</taxon>
        <taxon>Leotiomycetes</taxon>
        <taxon>Helotiales</taxon>
        <taxon>Drepanopezizaceae</taxon>
        <taxon>Drepanopeziza</taxon>
    </lineage>
</organism>
<name>K1WS55_MARBU</name>
<protein>
    <submittedName>
        <fullName evidence="1">Uncharacterized protein</fullName>
    </submittedName>
</protein>
<gene>
    <name evidence="1" type="ORF">MBM_01152</name>
</gene>